<evidence type="ECO:0000313" key="3">
    <source>
        <dbReference type="Proteomes" id="UP000054715"/>
    </source>
</evidence>
<dbReference type="RefSeq" id="WP_058450288.1">
    <property type="nucleotide sequence ID" value="NZ_CAAAJF010000011.1"/>
</dbReference>
<protein>
    <submittedName>
        <fullName evidence="1">Uncharacterized protein</fullName>
    </submittedName>
</protein>
<accession>A0A0W0UJZ5</accession>
<dbReference type="OrthoDB" id="5654089at2"/>
<dbReference type="Proteomes" id="UP000093336">
    <property type="component" value="Unassembled WGS sequence"/>
</dbReference>
<dbReference type="AlphaFoldDB" id="A0A0W0UJZ5"/>
<evidence type="ECO:0000313" key="1">
    <source>
        <dbReference type="EMBL" id="KTD08242.1"/>
    </source>
</evidence>
<proteinExistence type="predicted"/>
<dbReference type="Proteomes" id="UP000054715">
    <property type="component" value="Unassembled WGS sequence"/>
</dbReference>
<comment type="caution">
    <text evidence="1">The sequence shown here is derived from an EMBL/GenBank/DDBJ whole genome shotgun (WGS) entry which is preliminary data.</text>
</comment>
<evidence type="ECO:0000313" key="4">
    <source>
        <dbReference type="Proteomes" id="UP000093336"/>
    </source>
</evidence>
<sequence>MAIRYLIDVDYTLMSMNEKEGIPVFNQTLIDELKRAGVNKIDILSRMDPTDLKPSKSLRVRLIEHLEKNGIKVGKLLTSMDIMFLNSGYFPNFELGDTYDKLMKPLEQAVNNLNQIKDYNKRYARTTALVDVKNEENLDIAQYREYKNTEKKIRIIEFLVKKGVLSLDDTLKVAINKVITPRAHVLSDVINDVLTKKEDKDFDYILPLMLEFLNANNKVTLKGFYNELVISAEAENCPQEKRSEYQRKMKLIDFLVSNNVLSFENTANQAAAKGLHLRQKGMSNTINDIIIDHKISKDDDPMFNDIYGFFEELESEKLDSKLGSFYDQLVLSHKMYEPAKTLTLEERQLIDTSLLELKHYNNQRYIASLMYGKNRRNHDPHGSKGEIYHLWVKQNTCKDAEVVYIDDSIGERETLQVTHDNLNKNPNVKSLLPTQLRIFRPPMHDGLVADFSNSTHMLPNDFKNEHTKIYEERYNKLRQAGDAALKSKNSHLAVECYKAAYIWIDTLGREDVAKVKEKVIEKIVDAYKAHHPQVPYAGTESEMFVASCTSEVNQGGVRIKLRVLEREIAIHKGRYPELYDDFSLSALIKNSFLTKNENAPTQIDREFKTKILGMLNEIRYDLQNEDEGYADEVRVECIKFLSSCGCKHEVYKKAVFEAMVDMGKPAVDRKGIQL</sequence>
<evidence type="ECO:0000313" key="2">
    <source>
        <dbReference type="EMBL" id="OCH98564.1"/>
    </source>
</evidence>
<gene>
    <name evidence="2" type="ORF">A8135_00535</name>
    <name evidence="1" type="ORF">Ljam_2437</name>
</gene>
<dbReference type="EMBL" id="LYOZ01000010">
    <property type="protein sequence ID" value="OCH98564.1"/>
    <property type="molecule type" value="Genomic_DNA"/>
</dbReference>
<keyword evidence="4" id="KW-1185">Reference proteome</keyword>
<name>A0A0W0UJZ5_9GAMM</name>
<organism evidence="1 3">
    <name type="scientific">Legionella jamestowniensis</name>
    <dbReference type="NCBI Taxonomy" id="455"/>
    <lineage>
        <taxon>Bacteria</taxon>
        <taxon>Pseudomonadati</taxon>
        <taxon>Pseudomonadota</taxon>
        <taxon>Gammaproteobacteria</taxon>
        <taxon>Legionellales</taxon>
        <taxon>Legionellaceae</taxon>
        <taxon>Legionella</taxon>
    </lineage>
</organism>
<reference evidence="1 3" key="1">
    <citation type="submission" date="2015-11" db="EMBL/GenBank/DDBJ databases">
        <title>Genomic analysis of 38 Legionella species identifies large and diverse effector repertoires.</title>
        <authorList>
            <person name="Burstein D."/>
            <person name="Amaro F."/>
            <person name="Zusman T."/>
            <person name="Lifshitz Z."/>
            <person name="Cohen O."/>
            <person name="Gilbert J.A."/>
            <person name="Pupko T."/>
            <person name="Shuman H.A."/>
            <person name="Segal G."/>
        </authorList>
    </citation>
    <scope>NUCLEOTIDE SEQUENCE [LARGE SCALE GENOMIC DNA]</scope>
    <source>
        <strain evidence="1 3">JA-26-G1-E2</strain>
    </source>
</reference>
<dbReference type="PATRIC" id="fig|455.5.peg.2561"/>
<dbReference type="EMBL" id="LNYG01000013">
    <property type="protein sequence ID" value="KTD08242.1"/>
    <property type="molecule type" value="Genomic_DNA"/>
</dbReference>
<reference evidence="2 4" key="2">
    <citation type="submission" date="2016-05" db="EMBL/GenBank/DDBJ databases">
        <authorList>
            <person name="Prochazka B."/>
            <person name="Indra A."/>
            <person name="Hasenberger P."/>
            <person name="Blaschitz M."/>
            <person name="Wagner L."/>
            <person name="Wewalka G."/>
            <person name="Sorschag S."/>
            <person name="Schmid D."/>
            <person name="Ruppitsch W."/>
        </authorList>
    </citation>
    <scope>NUCLEOTIDE SEQUENCE [LARGE SCALE GENOMIC DNA]</scope>
    <source>
        <strain evidence="2 4">974010_12</strain>
    </source>
</reference>